<reference evidence="3 4" key="1">
    <citation type="submission" date="2024-02" db="EMBL/GenBank/DDBJ databases">
        <title>De novo assembly and annotation of 12 fungi associated with fruit tree decline syndrome in Ontario, Canada.</title>
        <authorList>
            <person name="Sulman M."/>
            <person name="Ellouze W."/>
            <person name="Ilyukhin E."/>
        </authorList>
    </citation>
    <scope>NUCLEOTIDE SEQUENCE [LARGE SCALE GENOMIC DNA]</scope>
    <source>
        <strain evidence="3 4">M169</strain>
    </source>
</reference>
<dbReference type="SUPFAM" id="SSF46565">
    <property type="entry name" value="Chaperone J-domain"/>
    <property type="match status" value="1"/>
</dbReference>
<accession>A0ABR1P1W0</accession>
<comment type="caution">
    <text evidence="3">The sequence shown here is derived from an EMBL/GenBank/DDBJ whole genome shotgun (WGS) entry which is preliminary data.</text>
</comment>
<dbReference type="Proteomes" id="UP001430848">
    <property type="component" value="Unassembled WGS sequence"/>
</dbReference>
<feature type="compositionally biased region" description="Low complexity" evidence="1">
    <location>
        <begin position="216"/>
        <end position="226"/>
    </location>
</feature>
<dbReference type="PANTHER" id="PTHR44303:SF2">
    <property type="entry name" value="DNAJ HOMOLOG SUBFAMILY C MEMBER 16"/>
    <property type="match status" value="1"/>
</dbReference>
<dbReference type="InterPro" id="IPR001623">
    <property type="entry name" value="DnaJ_domain"/>
</dbReference>
<dbReference type="Gene3D" id="1.10.287.110">
    <property type="entry name" value="DnaJ domain"/>
    <property type="match status" value="1"/>
</dbReference>
<evidence type="ECO:0000313" key="3">
    <source>
        <dbReference type="EMBL" id="KAK7724380.1"/>
    </source>
</evidence>
<dbReference type="InterPro" id="IPR052448">
    <property type="entry name" value="DnaJ_C16_autophagy_reg"/>
</dbReference>
<dbReference type="Pfam" id="PF00226">
    <property type="entry name" value="DnaJ"/>
    <property type="match status" value="1"/>
</dbReference>
<dbReference type="EMBL" id="JAKNSF020000058">
    <property type="protein sequence ID" value="KAK7724380.1"/>
    <property type="molecule type" value="Genomic_DNA"/>
</dbReference>
<dbReference type="CDD" id="cd06257">
    <property type="entry name" value="DnaJ"/>
    <property type="match status" value="1"/>
</dbReference>
<evidence type="ECO:0000313" key="4">
    <source>
        <dbReference type="Proteomes" id="UP001430848"/>
    </source>
</evidence>
<dbReference type="InterPro" id="IPR036869">
    <property type="entry name" value="J_dom_sf"/>
</dbReference>
<dbReference type="PANTHER" id="PTHR44303">
    <property type="entry name" value="DNAJ HOMOLOG SUBFAMILY C MEMBER 16"/>
    <property type="match status" value="1"/>
</dbReference>
<organism evidence="3 4">
    <name type="scientific">Diaporthe eres</name>
    <name type="common">Phomopsis oblonga</name>
    <dbReference type="NCBI Taxonomy" id="83184"/>
    <lineage>
        <taxon>Eukaryota</taxon>
        <taxon>Fungi</taxon>
        <taxon>Dikarya</taxon>
        <taxon>Ascomycota</taxon>
        <taxon>Pezizomycotina</taxon>
        <taxon>Sordariomycetes</taxon>
        <taxon>Sordariomycetidae</taxon>
        <taxon>Diaporthales</taxon>
        <taxon>Diaporthaceae</taxon>
        <taxon>Diaporthe</taxon>
        <taxon>Diaporthe eres species complex</taxon>
    </lineage>
</organism>
<feature type="region of interest" description="Disordered" evidence="1">
    <location>
        <begin position="150"/>
        <end position="231"/>
    </location>
</feature>
<dbReference type="PROSITE" id="PS50076">
    <property type="entry name" value="DNAJ_2"/>
    <property type="match status" value="1"/>
</dbReference>
<feature type="compositionally biased region" description="Basic and acidic residues" evidence="1">
    <location>
        <begin position="150"/>
        <end position="215"/>
    </location>
</feature>
<gene>
    <name evidence="3" type="ORF">SLS63_008769</name>
</gene>
<sequence length="470" mass="52268">MLLGPGCRPSAGGFSSRLGCRILNGRGANAGPRATCQQMRFASGDEDNDKDDHYATLGVKPSDSIETIRKAGNALRMATHSDHNKGIDNDKFIKVNAAVRVLGNQERKAKYDQLWWAWQHAAQANAATQQREADELRRAALARELARRREEAKRDMKAAEAAEAKKRDEERKARRLAKREAQRAEAERQKKAAEENRRRLAIEAAERKKEEEAAATKKAQTAAAREAAVKARAAERERERVREARMVVLRHVPIRASLFTVTEALESFRPGRILDSGVGEGTAWFEFWTAEQAQALHRAVTETDQCVVLGKTIKSASIYQGRVKPPEGPELITRSLFIIATPDFLDGEAKLYPVLNRKLHERGFTVQPAVGVAQGDTPTGKWLNAYYASVEKAQSLKAALEKHCPELVVYYNWDRCEGVVSTAQEGAEMGSHSSKKGSDSWFNPVELIFYVVALVVAIYSNKDKSSDKEA</sequence>
<name>A0ABR1P1W0_DIAER</name>
<evidence type="ECO:0000259" key="2">
    <source>
        <dbReference type="PROSITE" id="PS50076"/>
    </source>
</evidence>
<feature type="domain" description="J" evidence="2">
    <location>
        <begin position="52"/>
        <end position="115"/>
    </location>
</feature>
<evidence type="ECO:0000256" key="1">
    <source>
        <dbReference type="SAM" id="MobiDB-lite"/>
    </source>
</evidence>
<protein>
    <recommendedName>
        <fullName evidence="2">J domain-containing protein</fullName>
    </recommendedName>
</protein>
<proteinExistence type="predicted"/>
<keyword evidence="4" id="KW-1185">Reference proteome</keyword>